<reference evidence="5" key="2">
    <citation type="journal article" date="2019" name="Int. J. Syst. Evol. Microbiol.">
        <title>The Global Catalogue of Microorganisms (GCM) 10K type strain sequencing project: providing services to taxonomists for standard genome sequencing and annotation.</title>
        <authorList>
            <consortium name="The Broad Institute Genomics Platform"/>
            <consortium name="The Broad Institute Genome Sequencing Center for Infectious Disease"/>
            <person name="Wu L."/>
            <person name="Ma J."/>
        </authorList>
    </citation>
    <scope>NUCLEOTIDE SEQUENCE [LARGE SCALE GENOMIC DNA]</scope>
    <source>
        <strain evidence="5">NBRC 107710</strain>
    </source>
</reference>
<sequence>MFGRNGKTLVRAATLAASLTGGIAAGSVASAQEAIRLETIGAVRMAQPEEVRRMASEHEAARSVAQGQARGEEREASAR</sequence>
<gene>
    <name evidence="2" type="ORF">GCM10007884_42130</name>
    <name evidence="3" type="ORF">GGR33_004734</name>
</gene>
<dbReference type="EMBL" id="JACIDN010000010">
    <property type="protein sequence ID" value="MBB3905206.1"/>
    <property type="molecule type" value="Genomic_DNA"/>
</dbReference>
<evidence type="ECO:0000313" key="3">
    <source>
        <dbReference type="EMBL" id="MBB3905206.1"/>
    </source>
</evidence>
<dbReference type="RefSeq" id="WP_183511779.1">
    <property type="nucleotide sequence ID" value="NZ_BSPG01000036.1"/>
</dbReference>
<accession>A0A7W6AR71</accession>
<dbReference type="Proteomes" id="UP000517759">
    <property type="component" value="Unassembled WGS sequence"/>
</dbReference>
<feature type="compositionally biased region" description="Basic and acidic residues" evidence="1">
    <location>
        <begin position="70"/>
        <end position="79"/>
    </location>
</feature>
<evidence type="ECO:0000256" key="1">
    <source>
        <dbReference type="SAM" id="MobiDB-lite"/>
    </source>
</evidence>
<reference evidence="3 4" key="3">
    <citation type="submission" date="2020-08" db="EMBL/GenBank/DDBJ databases">
        <title>Genomic Encyclopedia of Type Strains, Phase IV (KMG-IV): sequencing the most valuable type-strain genomes for metagenomic binning, comparative biology and taxonomic classification.</title>
        <authorList>
            <person name="Goeker M."/>
        </authorList>
    </citation>
    <scope>NUCLEOTIDE SEQUENCE [LARGE SCALE GENOMIC DNA]</scope>
    <source>
        <strain evidence="3 4">DSM 24105</strain>
    </source>
</reference>
<evidence type="ECO:0000313" key="5">
    <source>
        <dbReference type="Proteomes" id="UP001156881"/>
    </source>
</evidence>
<dbReference type="Proteomes" id="UP001156881">
    <property type="component" value="Unassembled WGS sequence"/>
</dbReference>
<proteinExistence type="predicted"/>
<comment type="caution">
    <text evidence="3">The sequence shown here is derived from an EMBL/GenBank/DDBJ whole genome shotgun (WGS) entry which is preliminary data.</text>
</comment>
<dbReference type="EMBL" id="BSPG01000036">
    <property type="protein sequence ID" value="GLS46221.1"/>
    <property type="molecule type" value="Genomic_DNA"/>
</dbReference>
<feature type="region of interest" description="Disordered" evidence="1">
    <location>
        <begin position="54"/>
        <end position="79"/>
    </location>
</feature>
<name>A0A7W6AR71_9HYPH</name>
<protein>
    <submittedName>
        <fullName evidence="3">Uncharacterized protein</fullName>
    </submittedName>
</protein>
<reference evidence="2" key="1">
    <citation type="journal article" date="2014" name="Int. J. Syst. Evol. Microbiol.">
        <title>Complete genome of a new Firmicutes species belonging to the dominant human colonic microbiota ('Ruminococcus bicirculans') reveals two chromosomes and a selective capacity to utilize plant glucans.</title>
        <authorList>
            <consortium name="NISC Comparative Sequencing Program"/>
            <person name="Wegmann U."/>
            <person name="Louis P."/>
            <person name="Goesmann A."/>
            <person name="Henrissat B."/>
            <person name="Duncan S.H."/>
            <person name="Flint H.J."/>
        </authorList>
    </citation>
    <scope>NUCLEOTIDE SEQUENCE</scope>
    <source>
        <strain evidence="2">NBRC 107710</strain>
    </source>
</reference>
<reference evidence="2" key="4">
    <citation type="submission" date="2023-01" db="EMBL/GenBank/DDBJ databases">
        <title>Draft genome sequence of Methylobacterium brachythecii strain NBRC 107710.</title>
        <authorList>
            <person name="Sun Q."/>
            <person name="Mori K."/>
        </authorList>
    </citation>
    <scope>NUCLEOTIDE SEQUENCE</scope>
    <source>
        <strain evidence="2">NBRC 107710</strain>
    </source>
</reference>
<organism evidence="3 4">
    <name type="scientific">Methylobacterium brachythecii</name>
    <dbReference type="NCBI Taxonomy" id="1176177"/>
    <lineage>
        <taxon>Bacteria</taxon>
        <taxon>Pseudomonadati</taxon>
        <taxon>Pseudomonadota</taxon>
        <taxon>Alphaproteobacteria</taxon>
        <taxon>Hyphomicrobiales</taxon>
        <taxon>Methylobacteriaceae</taxon>
        <taxon>Methylobacterium</taxon>
    </lineage>
</organism>
<keyword evidence="5" id="KW-1185">Reference proteome</keyword>
<evidence type="ECO:0000313" key="4">
    <source>
        <dbReference type="Proteomes" id="UP000517759"/>
    </source>
</evidence>
<evidence type="ECO:0000313" key="2">
    <source>
        <dbReference type="EMBL" id="GLS46221.1"/>
    </source>
</evidence>
<dbReference type="AlphaFoldDB" id="A0A7W6AR71"/>